<keyword evidence="7" id="KW-0067">ATP-binding</keyword>
<evidence type="ECO:0000256" key="5">
    <source>
        <dbReference type="ARBA" id="ARBA00022741"/>
    </source>
</evidence>
<dbReference type="GO" id="GO:0004673">
    <property type="term" value="F:protein histidine kinase activity"/>
    <property type="evidence" value="ECO:0007669"/>
    <property type="project" value="UniProtKB-EC"/>
</dbReference>
<dbReference type="SUPFAM" id="SSF48452">
    <property type="entry name" value="TPR-like"/>
    <property type="match status" value="2"/>
</dbReference>
<keyword evidence="4" id="KW-0808">Transferase</keyword>
<dbReference type="SMART" id="SM00028">
    <property type="entry name" value="TPR"/>
    <property type="match status" value="6"/>
</dbReference>
<evidence type="ECO:0000259" key="10">
    <source>
        <dbReference type="PROSITE" id="PS50109"/>
    </source>
</evidence>
<dbReference type="InterPro" id="IPR011990">
    <property type="entry name" value="TPR-like_helical_dom_sf"/>
</dbReference>
<dbReference type="PANTHER" id="PTHR41523:SF8">
    <property type="entry name" value="ETHYLENE RESPONSE SENSOR PROTEIN"/>
    <property type="match status" value="1"/>
</dbReference>
<keyword evidence="9" id="KW-0812">Transmembrane</keyword>
<dbReference type="InterPro" id="IPR003594">
    <property type="entry name" value="HATPase_dom"/>
</dbReference>
<dbReference type="Gene3D" id="3.30.450.20">
    <property type="entry name" value="PAS domain"/>
    <property type="match status" value="1"/>
</dbReference>
<feature type="domain" description="Histidine kinase" evidence="10">
    <location>
        <begin position="454"/>
        <end position="641"/>
    </location>
</feature>
<dbReference type="InterPro" id="IPR011495">
    <property type="entry name" value="Sig_transdc_His_kin_sub2_dim/P"/>
</dbReference>
<evidence type="ECO:0000256" key="7">
    <source>
        <dbReference type="ARBA" id="ARBA00022840"/>
    </source>
</evidence>
<dbReference type="STRING" id="156994.SAMN04488028_101267"/>
<proteinExistence type="predicted"/>
<keyword evidence="12" id="KW-1185">Reference proteome</keyword>
<dbReference type="GO" id="GO:0005524">
    <property type="term" value="F:ATP binding"/>
    <property type="evidence" value="ECO:0007669"/>
    <property type="project" value="UniProtKB-KW"/>
</dbReference>
<evidence type="ECO:0000256" key="4">
    <source>
        <dbReference type="ARBA" id="ARBA00022679"/>
    </source>
</evidence>
<evidence type="ECO:0000313" key="12">
    <source>
        <dbReference type="Proteomes" id="UP000184474"/>
    </source>
</evidence>
<dbReference type="PROSITE" id="PS50109">
    <property type="entry name" value="HIS_KIN"/>
    <property type="match status" value="1"/>
</dbReference>
<dbReference type="InterPro" id="IPR036890">
    <property type="entry name" value="HATPase_C_sf"/>
</dbReference>
<keyword evidence="6 11" id="KW-0418">Kinase</keyword>
<evidence type="ECO:0000256" key="1">
    <source>
        <dbReference type="ARBA" id="ARBA00000085"/>
    </source>
</evidence>
<dbReference type="SUPFAM" id="SSF55874">
    <property type="entry name" value="ATPase domain of HSP90 chaperone/DNA topoisomerase II/histidine kinase"/>
    <property type="match status" value="1"/>
</dbReference>
<sequence>MRNTALFWHLVVTMFVMTNDARSNENIDSLRHALSLHKEDTSKVQILNDLSYAYFYQSNDSSIWASQEALSIAKKINDQAAKRRAFYLLGLNYHNSGQFEYALDYYDSSLVVNGFVYDSAWRAIILNDVGKVYRVMSRYPKALESHLEALKIRRALGDTIGVSNVLNSIGTLYFRQKNYDKALNYYQQTLDIQEYMGVLMDQASTLGNIGLIHMSLENYPEALNYSLQSYRLLDSLGESCRLPYPAINIGHTYLELGRLDEALQYLKISYDWSVVCHIPEGVCQSLYSMGQIYFKQGQYDLAEQKWKEGYELAEEYDLKTSKMSLAESLFELYKSKGASDQALHYLEITFELNTELFNEGMTEQLTTLELNYTFEQERDSLEFQKQSELLSVNAQLDQQRLMKYVTIAGLLITLIFTFVIYRYYRLSQKAKSILQKKNKTISEALDEREVLLREIHHRVKNNLQVVSSLLNIQSKYLNDELAKKAVLEGRNRVQSMALVHEKLYQSENLSQVNVKEYLHELANTLFQSYDVSEERVRFSSKIEMVDLSIDTTIQIGLIINELVSNALKYAFPDTKQGVVSLSLRKVEEIHELEVSDDGVGIASPDDLLKSYGYRIVRSISRGLGGTITMQHEKGTTFRLTF</sequence>
<feature type="repeat" description="TPR" evidence="8">
    <location>
        <begin position="163"/>
        <end position="196"/>
    </location>
</feature>
<evidence type="ECO:0000256" key="6">
    <source>
        <dbReference type="ARBA" id="ARBA00022777"/>
    </source>
</evidence>
<gene>
    <name evidence="11" type="ORF">SAMN04488028_101267</name>
</gene>
<dbReference type="SMART" id="SM00387">
    <property type="entry name" value="HATPase_c"/>
    <property type="match status" value="1"/>
</dbReference>
<keyword evidence="9" id="KW-0472">Membrane</keyword>
<evidence type="ECO:0000256" key="9">
    <source>
        <dbReference type="SAM" id="Phobius"/>
    </source>
</evidence>
<dbReference type="PROSITE" id="PS50005">
    <property type="entry name" value="TPR"/>
    <property type="match status" value="2"/>
</dbReference>
<dbReference type="InterPro" id="IPR019734">
    <property type="entry name" value="TPR_rpt"/>
</dbReference>
<dbReference type="PROSITE" id="PS50293">
    <property type="entry name" value="TPR_REGION"/>
    <property type="match status" value="1"/>
</dbReference>
<dbReference type="AlphaFoldDB" id="A0A1M6JP97"/>
<evidence type="ECO:0000256" key="2">
    <source>
        <dbReference type="ARBA" id="ARBA00012438"/>
    </source>
</evidence>
<dbReference type="Gene3D" id="1.25.40.10">
    <property type="entry name" value="Tetratricopeptide repeat domain"/>
    <property type="match status" value="2"/>
</dbReference>
<reference evidence="12" key="1">
    <citation type="submission" date="2016-11" db="EMBL/GenBank/DDBJ databases">
        <authorList>
            <person name="Varghese N."/>
            <person name="Submissions S."/>
        </authorList>
    </citation>
    <scope>NUCLEOTIDE SEQUENCE [LARGE SCALE GENOMIC DNA]</scope>
    <source>
        <strain evidence="12">DSM 26134</strain>
    </source>
</reference>
<accession>A0A1M6JP97</accession>
<evidence type="ECO:0000256" key="8">
    <source>
        <dbReference type="PROSITE-ProRule" id="PRU00339"/>
    </source>
</evidence>
<organism evidence="11 12">
    <name type="scientific">Reichenbachiella agariperforans</name>
    <dbReference type="NCBI Taxonomy" id="156994"/>
    <lineage>
        <taxon>Bacteria</taxon>
        <taxon>Pseudomonadati</taxon>
        <taxon>Bacteroidota</taxon>
        <taxon>Cytophagia</taxon>
        <taxon>Cytophagales</taxon>
        <taxon>Reichenbachiellaceae</taxon>
        <taxon>Reichenbachiella</taxon>
    </lineage>
</organism>
<dbReference type="EC" id="2.7.13.3" evidence="2"/>
<feature type="repeat" description="TPR" evidence="8">
    <location>
        <begin position="283"/>
        <end position="316"/>
    </location>
</feature>
<dbReference type="PANTHER" id="PTHR41523">
    <property type="entry name" value="TWO-COMPONENT SYSTEM SENSOR PROTEIN"/>
    <property type="match status" value="1"/>
</dbReference>
<dbReference type="Gene3D" id="3.30.565.10">
    <property type="entry name" value="Histidine kinase-like ATPase, C-terminal domain"/>
    <property type="match status" value="1"/>
</dbReference>
<dbReference type="RefSeq" id="WP_084190277.1">
    <property type="nucleotide sequence ID" value="NZ_FRAA01000001.1"/>
</dbReference>
<keyword evidence="8" id="KW-0802">TPR repeat</keyword>
<dbReference type="EMBL" id="FRAA01000001">
    <property type="protein sequence ID" value="SHJ48466.1"/>
    <property type="molecule type" value="Genomic_DNA"/>
</dbReference>
<dbReference type="Pfam" id="PF13424">
    <property type="entry name" value="TPR_12"/>
    <property type="match status" value="2"/>
</dbReference>
<feature type="transmembrane region" description="Helical" evidence="9">
    <location>
        <begin position="401"/>
        <end position="424"/>
    </location>
</feature>
<keyword evidence="3" id="KW-0597">Phosphoprotein</keyword>
<protein>
    <recommendedName>
        <fullName evidence="2">histidine kinase</fullName>
        <ecNumber evidence="2">2.7.13.3</ecNumber>
    </recommendedName>
</protein>
<evidence type="ECO:0000256" key="3">
    <source>
        <dbReference type="ARBA" id="ARBA00022553"/>
    </source>
</evidence>
<name>A0A1M6JP97_REIAG</name>
<dbReference type="Pfam" id="PF07568">
    <property type="entry name" value="HisKA_2"/>
    <property type="match status" value="1"/>
</dbReference>
<dbReference type="Pfam" id="PF02518">
    <property type="entry name" value="HATPase_c"/>
    <property type="match status" value="1"/>
</dbReference>
<dbReference type="Proteomes" id="UP000184474">
    <property type="component" value="Unassembled WGS sequence"/>
</dbReference>
<evidence type="ECO:0000313" key="11">
    <source>
        <dbReference type="EMBL" id="SHJ48466.1"/>
    </source>
</evidence>
<comment type="catalytic activity">
    <reaction evidence="1">
        <text>ATP + protein L-histidine = ADP + protein N-phospho-L-histidine.</text>
        <dbReference type="EC" id="2.7.13.3"/>
    </reaction>
</comment>
<keyword evidence="5" id="KW-0547">Nucleotide-binding</keyword>
<dbReference type="InterPro" id="IPR005467">
    <property type="entry name" value="His_kinase_dom"/>
</dbReference>
<keyword evidence="9" id="KW-1133">Transmembrane helix</keyword>